<dbReference type="RefSeq" id="WP_386767738.1">
    <property type="nucleotide sequence ID" value="NZ_JBHSTI010000008.1"/>
</dbReference>
<keyword evidence="3" id="KW-1185">Reference proteome</keyword>
<keyword evidence="2" id="KW-0378">Hydrolase</keyword>
<comment type="caution">
    <text evidence="2">The sequence shown here is derived from an EMBL/GenBank/DDBJ whole genome shotgun (WGS) entry which is preliminary data.</text>
</comment>
<reference evidence="3" key="1">
    <citation type="journal article" date="2019" name="Int. J. Syst. Evol. Microbiol.">
        <title>The Global Catalogue of Microorganisms (GCM) 10K type strain sequencing project: providing services to taxonomists for standard genome sequencing and annotation.</title>
        <authorList>
            <consortium name="The Broad Institute Genomics Platform"/>
            <consortium name="The Broad Institute Genome Sequencing Center for Infectious Disease"/>
            <person name="Wu L."/>
            <person name="Ma J."/>
        </authorList>
    </citation>
    <scope>NUCLEOTIDE SEQUENCE [LARGE SCALE GENOMIC DNA]</scope>
    <source>
        <strain evidence="3">CGMCC 4.7317</strain>
    </source>
</reference>
<accession>A0ABW1T3E4</accession>
<protein>
    <submittedName>
        <fullName evidence="2">Alpha/beta hydrolase</fullName>
    </submittedName>
</protein>
<dbReference type="Gene3D" id="3.40.50.1820">
    <property type="entry name" value="alpha/beta hydrolase"/>
    <property type="match status" value="1"/>
</dbReference>
<gene>
    <name evidence="2" type="ORF">ACFQGU_14165</name>
</gene>
<dbReference type="SUPFAM" id="SSF53474">
    <property type="entry name" value="alpha/beta-Hydrolases"/>
    <property type="match status" value="1"/>
</dbReference>
<dbReference type="InterPro" id="IPR022742">
    <property type="entry name" value="Hydrolase_4"/>
</dbReference>
<dbReference type="EMBL" id="JBHSTI010000008">
    <property type="protein sequence ID" value="MFC6239026.1"/>
    <property type="molecule type" value="Genomic_DNA"/>
</dbReference>
<sequence>MTETASRAWTRDVLDGFEQTTLVLPDSWDGPVEAVVVRRVTGLTSGGAVLYVHGFGDYFFQSHLADYFEKQGLRFYAVDLRRHGRALREHQRPNTCRSIDEYVEDIDAAVQLLVREEGVTWLLLNGHSTGGLAGAIQAHRGEQRRSIAAVYLNSPFLDMNLPAWQEALVEPFLSAVGGVLPNLDIPGLSALYGDSIHESRNGSWAFDLTWKPLAGFPAKAGWIRAIHLAQREVEDGLSIQAPVLVLHAERSLRPKKWSDDLLRADIVLDVDDIARLAPMLGPNVEVDAVPDGIHDLALAADGPRETAFRMVTDWLARVRQD</sequence>
<evidence type="ECO:0000313" key="2">
    <source>
        <dbReference type="EMBL" id="MFC6239026.1"/>
    </source>
</evidence>
<dbReference type="InterPro" id="IPR051044">
    <property type="entry name" value="MAG_DAG_Lipase"/>
</dbReference>
<name>A0ABW1T3E4_9ACTN</name>
<dbReference type="Pfam" id="PF12146">
    <property type="entry name" value="Hydrolase_4"/>
    <property type="match status" value="1"/>
</dbReference>
<feature type="domain" description="Serine aminopeptidase S33" evidence="1">
    <location>
        <begin position="47"/>
        <end position="249"/>
    </location>
</feature>
<dbReference type="PANTHER" id="PTHR11614">
    <property type="entry name" value="PHOSPHOLIPASE-RELATED"/>
    <property type="match status" value="1"/>
</dbReference>
<dbReference type="Proteomes" id="UP001596138">
    <property type="component" value="Unassembled WGS sequence"/>
</dbReference>
<evidence type="ECO:0000259" key="1">
    <source>
        <dbReference type="Pfam" id="PF12146"/>
    </source>
</evidence>
<dbReference type="GO" id="GO:0016787">
    <property type="term" value="F:hydrolase activity"/>
    <property type="evidence" value="ECO:0007669"/>
    <property type="project" value="UniProtKB-KW"/>
</dbReference>
<proteinExistence type="predicted"/>
<organism evidence="2 3">
    <name type="scientific">Longivirga aurantiaca</name>
    <dbReference type="NCBI Taxonomy" id="1837743"/>
    <lineage>
        <taxon>Bacteria</taxon>
        <taxon>Bacillati</taxon>
        <taxon>Actinomycetota</taxon>
        <taxon>Actinomycetes</taxon>
        <taxon>Sporichthyales</taxon>
        <taxon>Sporichthyaceae</taxon>
        <taxon>Longivirga</taxon>
    </lineage>
</organism>
<evidence type="ECO:0000313" key="3">
    <source>
        <dbReference type="Proteomes" id="UP001596138"/>
    </source>
</evidence>
<dbReference type="InterPro" id="IPR029058">
    <property type="entry name" value="AB_hydrolase_fold"/>
</dbReference>